<accession>A0A5C2SFJ7</accession>
<feature type="region of interest" description="Disordered" evidence="1">
    <location>
        <begin position="499"/>
        <end position="590"/>
    </location>
</feature>
<dbReference type="Pfam" id="PF00850">
    <property type="entry name" value="Hist_deacetyl"/>
    <property type="match status" value="1"/>
</dbReference>
<dbReference type="SUPFAM" id="SSF52768">
    <property type="entry name" value="Arginase/deacetylase"/>
    <property type="match status" value="1"/>
</dbReference>
<dbReference type="InterPro" id="IPR053244">
    <property type="entry name" value="HDAC_HD_type_1"/>
</dbReference>
<reference evidence="3" key="1">
    <citation type="journal article" date="2018" name="Genome Biol. Evol.">
        <title>Genomics and development of Lentinus tigrinus, a white-rot wood-decaying mushroom with dimorphic fruiting bodies.</title>
        <authorList>
            <person name="Wu B."/>
            <person name="Xu Z."/>
            <person name="Knudson A."/>
            <person name="Carlson A."/>
            <person name="Chen N."/>
            <person name="Kovaka S."/>
            <person name="LaButti K."/>
            <person name="Lipzen A."/>
            <person name="Pennachio C."/>
            <person name="Riley R."/>
            <person name="Schakwitz W."/>
            <person name="Umezawa K."/>
            <person name="Ohm R.A."/>
            <person name="Grigoriev I.V."/>
            <person name="Nagy L.G."/>
            <person name="Gibbons J."/>
            <person name="Hibbett D."/>
        </authorList>
    </citation>
    <scope>NUCLEOTIDE SEQUENCE [LARGE SCALE GENOMIC DNA]</scope>
    <source>
        <strain evidence="3">ALCF2SS1-6</strain>
    </source>
</reference>
<feature type="compositionally biased region" description="Low complexity" evidence="1">
    <location>
        <begin position="543"/>
        <end position="564"/>
    </location>
</feature>
<dbReference type="Proteomes" id="UP000313359">
    <property type="component" value="Unassembled WGS sequence"/>
</dbReference>
<dbReference type="OrthoDB" id="5232919at2759"/>
<feature type="compositionally biased region" description="Polar residues" evidence="1">
    <location>
        <begin position="520"/>
        <end position="529"/>
    </location>
</feature>
<name>A0A5C2SFJ7_9APHY</name>
<evidence type="ECO:0000313" key="3">
    <source>
        <dbReference type="EMBL" id="RPD62553.1"/>
    </source>
</evidence>
<dbReference type="EMBL" id="ML122258">
    <property type="protein sequence ID" value="RPD62553.1"/>
    <property type="molecule type" value="Genomic_DNA"/>
</dbReference>
<dbReference type="PANTHER" id="PTHR47558">
    <property type="entry name" value="HISTONE DEACETYLASE HOS3"/>
    <property type="match status" value="1"/>
</dbReference>
<dbReference type="PANTHER" id="PTHR47558:SF1">
    <property type="entry name" value="HISTONE DEACETYLASE HOS3"/>
    <property type="match status" value="1"/>
</dbReference>
<feature type="domain" description="Histone deacetylase" evidence="2">
    <location>
        <begin position="126"/>
        <end position="438"/>
    </location>
</feature>
<dbReference type="InterPro" id="IPR000286">
    <property type="entry name" value="HDACs"/>
</dbReference>
<dbReference type="GO" id="GO:0004407">
    <property type="term" value="F:histone deacetylase activity"/>
    <property type="evidence" value="ECO:0007669"/>
    <property type="project" value="TreeGrafter"/>
</dbReference>
<dbReference type="CDD" id="cd09998">
    <property type="entry name" value="HDAC_Hos3"/>
    <property type="match status" value="1"/>
</dbReference>
<dbReference type="InterPro" id="IPR037138">
    <property type="entry name" value="His_deacetylse_dom_sf"/>
</dbReference>
<dbReference type="GO" id="GO:0010468">
    <property type="term" value="P:regulation of gene expression"/>
    <property type="evidence" value="ECO:0007669"/>
    <property type="project" value="UniProtKB-ARBA"/>
</dbReference>
<evidence type="ECO:0000313" key="4">
    <source>
        <dbReference type="Proteomes" id="UP000313359"/>
    </source>
</evidence>
<proteinExistence type="predicted"/>
<dbReference type="InterPro" id="IPR023801">
    <property type="entry name" value="His_deacetylse_dom"/>
</dbReference>
<keyword evidence="4" id="KW-1185">Reference proteome</keyword>
<dbReference type="STRING" id="1328759.A0A5C2SFJ7"/>
<feature type="compositionally biased region" description="Low complexity" evidence="1">
    <location>
        <begin position="54"/>
        <end position="65"/>
    </location>
</feature>
<dbReference type="InterPro" id="IPR023696">
    <property type="entry name" value="Ureohydrolase_dom_sf"/>
</dbReference>
<evidence type="ECO:0000259" key="2">
    <source>
        <dbReference type="Pfam" id="PF00850"/>
    </source>
</evidence>
<feature type="region of interest" description="Disordered" evidence="1">
    <location>
        <begin position="51"/>
        <end position="76"/>
    </location>
</feature>
<dbReference type="AlphaFoldDB" id="A0A5C2SFJ7"/>
<sequence length="590" mass="63819">MPPTAIYLQKACLQHRYIRTRDNSHIVERPERLRAINVGLAASIARMEERAPLSSSSVEESSAAAQTKAEEDSDELTKALGKLQLSTPSRTETLGRVPVTFVHSSASVDILNNAAVKFVHGDIERDIYLENIRKWAQESEDKVRKGESEIPEGYSQGDLYLCPGSLDAIQGALGTVCEAVDAVLAGPRVTTSDERGAPSQAFVAVRPPGHHCGEDTPSGFCFVNNVAVGAAHAHLKQNVNRVVIFDIDLHHGNGTQAIAWQINEETYRKQLEAESGALAGKPGLQVYYGSIHDILSYPCEDGKAELVQAASVSIHGPHGQHIENIHLKPYKSEQEFWDELYPGSYTQLLDKAGAFLDSTGGAGDDVLVFISCGFDACEHEYSSMQRHHRKVPTSFYHRFAQDARAFAKRYANGRLLSVLEGGYSDRALTSGAMAHLSGLLEEDDLKADPIWWSVENLTALEAATKKRRGGRPSQTVPPEPWLARTVELFASIDSSNAIPSAPRVPIPASDRTLRDRKPANGSNRASPATSPGRKPAARKGRPSAAATSATSTSEESDLTDVSTSSEREDPAPKKLPRVILKLGPAPAGGS</sequence>
<dbReference type="GO" id="GO:0005634">
    <property type="term" value="C:nucleus"/>
    <property type="evidence" value="ECO:0007669"/>
    <property type="project" value="TreeGrafter"/>
</dbReference>
<dbReference type="Gene3D" id="3.40.800.20">
    <property type="entry name" value="Histone deacetylase domain"/>
    <property type="match status" value="1"/>
</dbReference>
<protein>
    <submittedName>
        <fullName evidence="3">Arginase/deacetylase</fullName>
    </submittedName>
</protein>
<dbReference type="PRINTS" id="PR01270">
    <property type="entry name" value="HDASUPER"/>
</dbReference>
<organism evidence="3 4">
    <name type="scientific">Lentinus tigrinus ALCF2SS1-6</name>
    <dbReference type="NCBI Taxonomy" id="1328759"/>
    <lineage>
        <taxon>Eukaryota</taxon>
        <taxon>Fungi</taxon>
        <taxon>Dikarya</taxon>
        <taxon>Basidiomycota</taxon>
        <taxon>Agaricomycotina</taxon>
        <taxon>Agaricomycetes</taxon>
        <taxon>Polyporales</taxon>
        <taxon>Polyporaceae</taxon>
        <taxon>Lentinus</taxon>
    </lineage>
</organism>
<evidence type="ECO:0000256" key="1">
    <source>
        <dbReference type="SAM" id="MobiDB-lite"/>
    </source>
</evidence>
<gene>
    <name evidence="3" type="ORF">L227DRAFT_573111</name>
</gene>